<feature type="transmembrane region" description="Helical" evidence="6">
    <location>
        <begin position="21"/>
        <end position="40"/>
    </location>
</feature>
<keyword evidence="4 6" id="KW-1133">Transmembrane helix</keyword>
<evidence type="ECO:0000256" key="5">
    <source>
        <dbReference type="ARBA" id="ARBA00023136"/>
    </source>
</evidence>
<evidence type="ECO:0000256" key="6">
    <source>
        <dbReference type="SAM" id="Phobius"/>
    </source>
</evidence>
<evidence type="ECO:0000256" key="4">
    <source>
        <dbReference type="ARBA" id="ARBA00022989"/>
    </source>
</evidence>
<keyword evidence="8" id="KW-1185">Reference proteome</keyword>
<dbReference type="RefSeq" id="WP_279245261.1">
    <property type="nucleotide sequence ID" value="NZ_SHNN01000002.1"/>
</dbReference>
<evidence type="ECO:0000313" key="7">
    <source>
        <dbReference type="EMBL" id="MCX2981258.1"/>
    </source>
</evidence>
<dbReference type="InterPro" id="IPR005171">
    <property type="entry name" value="Cyt_c_oxidase_su4_prok"/>
</dbReference>
<gene>
    <name evidence="7" type="ORF">EYC98_10325</name>
</gene>
<feature type="transmembrane region" description="Helical" evidence="6">
    <location>
        <begin position="52"/>
        <end position="71"/>
    </location>
</feature>
<dbReference type="Pfam" id="PF03626">
    <property type="entry name" value="COX4_pro"/>
    <property type="match status" value="1"/>
</dbReference>
<evidence type="ECO:0000313" key="8">
    <source>
        <dbReference type="Proteomes" id="UP001143362"/>
    </source>
</evidence>
<comment type="subcellular location">
    <subcellularLocation>
        <location evidence="1">Cell membrane</location>
        <topology evidence="1">Multi-pass membrane protein</topology>
    </subcellularLocation>
</comment>
<name>A0ABT3TG44_9GAMM</name>
<sequence>MSQSQAQPSGVVYEGGQQHPLGVYIRIWILLFVLSTLSYMVDYFHVEGYLRWTLILVFMVLKAGFIVAIFMHMMWERMVLVTAVLLPPLALLVLIGIMAIEGDFTYDMRDIWMGQDTTLQPLPPVHH</sequence>
<evidence type="ECO:0000256" key="1">
    <source>
        <dbReference type="ARBA" id="ARBA00004651"/>
    </source>
</evidence>
<dbReference type="Proteomes" id="UP001143362">
    <property type="component" value="Unassembled WGS sequence"/>
</dbReference>
<feature type="transmembrane region" description="Helical" evidence="6">
    <location>
        <begin position="78"/>
        <end position="100"/>
    </location>
</feature>
<keyword evidence="2" id="KW-1003">Cell membrane</keyword>
<keyword evidence="5 6" id="KW-0472">Membrane</keyword>
<evidence type="ECO:0000256" key="3">
    <source>
        <dbReference type="ARBA" id="ARBA00022692"/>
    </source>
</evidence>
<proteinExistence type="predicted"/>
<protein>
    <submittedName>
        <fullName evidence="7">Cytochrome C oxidase subunit IV</fullName>
    </submittedName>
</protein>
<comment type="caution">
    <text evidence="7">The sequence shown here is derived from an EMBL/GenBank/DDBJ whole genome shotgun (WGS) entry which is preliminary data.</text>
</comment>
<dbReference type="EMBL" id="SHNN01000002">
    <property type="protein sequence ID" value="MCX2981258.1"/>
    <property type="molecule type" value="Genomic_DNA"/>
</dbReference>
<evidence type="ECO:0000256" key="2">
    <source>
        <dbReference type="ARBA" id="ARBA00022475"/>
    </source>
</evidence>
<organism evidence="7 8">
    <name type="scientific">Candidatus Litorirhabdus singularis</name>
    <dbReference type="NCBI Taxonomy" id="2518993"/>
    <lineage>
        <taxon>Bacteria</taxon>
        <taxon>Pseudomonadati</taxon>
        <taxon>Pseudomonadota</taxon>
        <taxon>Gammaproteobacteria</taxon>
        <taxon>Cellvibrionales</taxon>
        <taxon>Halieaceae</taxon>
        <taxon>Candidatus Litorirhabdus</taxon>
    </lineage>
</organism>
<accession>A0ABT3TG44</accession>
<keyword evidence="3 6" id="KW-0812">Transmembrane</keyword>
<reference evidence="7" key="1">
    <citation type="submission" date="2019-02" db="EMBL/GenBank/DDBJ databases">
        <authorList>
            <person name="Li S.-H."/>
        </authorList>
    </citation>
    <scope>NUCLEOTIDE SEQUENCE</scope>
    <source>
        <strain evidence="7">IMCC14734</strain>
    </source>
</reference>